<organism evidence="1 3">
    <name type="scientific">Didymodactylos carnosus</name>
    <dbReference type="NCBI Taxonomy" id="1234261"/>
    <lineage>
        <taxon>Eukaryota</taxon>
        <taxon>Metazoa</taxon>
        <taxon>Spiralia</taxon>
        <taxon>Gnathifera</taxon>
        <taxon>Rotifera</taxon>
        <taxon>Eurotatoria</taxon>
        <taxon>Bdelloidea</taxon>
        <taxon>Philodinida</taxon>
        <taxon>Philodinidae</taxon>
        <taxon>Didymodactylos</taxon>
    </lineage>
</organism>
<name>A0A816EWZ9_9BILA</name>
<evidence type="ECO:0000313" key="2">
    <source>
        <dbReference type="EMBL" id="CAF4580552.1"/>
    </source>
</evidence>
<evidence type="ECO:0000313" key="1">
    <source>
        <dbReference type="EMBL" id="CAF1651446.1"/>
    </source>
</evidence>
<dbReference type="EMBL" id="CAJNOQ010051629">
    <property type="protein sequence ID" value="CAF1651446.1"/>
    <property type="molecule type" value="Genomic_DNA"/>
</dbReference>
<dbReference type="AlphaFoldDB" id="A0A816EWZ9"/>
<protein>
    <submittedName>
        <fullName evidence="1">Uncharacterized protein</fullName>
    </submittedName>
</protein>
<accession>A0A816EWZ9</accession>
<dbReference type="EMBL" id="CAJOBC010122460">
    <property type="protein sequence ID" value="CAF4580552.1"/>
    <property type="molecule type" value="Genomic_DNA"/>
</dbReference>
<comment type="caution">
    <text evidence="1">The sequence shown here is derived from an EMBL/GenBank/DDBJ whole genome shotgun (WGS) entry which is preliminary data.</text>
</comment>
<dbReference type="Proteomes" id="UP000681722">
    <property type="component" value="Unassembled WGS sequence"/>
</dbReference>
<proteinExistence type="predicted"/>
<reference evidence="1" key="1">
    <citation type="submission" date="2021-02" db="EMBL/GenBank/DDBJ databases">
        <authorList>
            <person name="Nowell W R."/>
        </authorList>
    </citation>
    <scope>NUCLEOTIDE SEQUENCE</scope>
</reference>
<gene>
    <name evidence="1" type="ORF">GPM918_LOCUS45535</name>
    <name evidence="2" type="ORF">SRO942_LOCUS48118</name>
</gene>
<feature type="non-terminal residue" evidence="1">
    <location>
        <position position="1"/>
    </location>
</feature>
<sequence length="171" mass="19600">MKIITTGTLCDRRKGKSGRPIHRSFSNKQEIDHAITVCENLQIGQHLKDAAEKLKCAKRTLKKHLKNKVTWKKPPKKEKNHNNFVSVKRIKFARALLNRRGQLKNSFQNITFLDEVEDITKISDPSDSPGDEYVMDIDAEELNFDEKILLTDIGDLAEMCKLKCGTKYLST</sequence>
<evidence type="ECO:0000313" key="3">
    <source>
        <dbReference type="Proteomes" id="UP000663829"/>
    </source>
</evidence>
<dbReference type="Proteomes" id="UP000663829">
    <property type="component" value="Unassembled WGS sequence"/>
</dbReference>
<keyword evidence="3" id="KW-1185">Reference proteome</keyword>